<name>E8LJX9_SUCHY</name>
<evidence type="ECO:0000313" key="2">
    <source>
        <dbReference type="Proteomes" id="UP000018458"/>
    </source>
</evidence>
<dbReference type="OrthoDB" id="2056751at2"/>
<dbReference type="STRING" id="762983.HMPREF9444_01015"/>
<dbReference type="RefSeq" id="WP_009143217.1">
    <property type="nucleotide sequence ID" value="NZ_GL830986.1"/>
</dbReference>
<sequence length="82" mass="9969">MAKVQIEKELFDLLVRFHVTGKEQEILHRDRALIRQGLEEKLQAMKLHNLYSESKNCKFKELRETARQLYLDEKGIHKDFRW</sequence>
<proteinExistence type="predicted"/>
<protein>
    <submittedName>
        <fullName evidence="1">Uncharacterized protein</fullName>
    </submittedName>
</protein>
<gene>
    <name evidence="1" type="ORF">HMPREF9444_01015</name>
</gene>
<dbReference type="HOGENOM" id="CLU_175381_0_0_6"/>
<reference evidence="1 2" key="1">
    <citation type="submission" date="2011-01" db="EMBL/GenBank/DDBJ databases">
        <authorList>
            <person name="Weinstock G."/>
            <person name="Sodergren E."/>
            <person name="Clifton S."/>
            <person name="Fulton L."/>
            <person name="Fulton B."/>
            <person name="Courtney L."/>
            <person name="Fronick C."/>
            <person name="Harrison M."/>
            <person name="Strong C."/>
            <person name="Farmer C."/>
            <person name="Delahaunty K."/>
            <person name="Markovic C."/>
            <person name="Hall O."/>
            <person name="Minx P."/>
            <person name="Tomlinson C."/>
            <person name="Mitreva M."/>
            <person name="Hou S."/>
            <person name="Chen J."/>
            <person name="Wollam A."/>
            <person name="Pepin K.H."/>
            <person name="Johnson M."/>
            <person name="Bhonagiri V."/>
            <person name="Zhang X."/>
            <person name="Suruliraj S."/>
            <person name="Warren W."/>
            <person name="Chinwalla A."/>
            <person name="Mardis E.R."/>
            <person name="Wilson R.K."/>
        </authorList>
    </citation>
    <scope>NUCLEOTIDE SEQUENCE [LARGE SCALE GENOMIC DNA]</scope>
    <source>
        <strain evidence="2">DSM 22608 / JCM 16073 / KCTC 15190 / YIT 12066</strain>
    </source>
</reference>
<organism evidence="1 2">
    <name type="scientific">Succinatimonas hippei (strain DSM 22608 / JCM 16073 / KCTC 15190 / YIT 12066)</name>
    <dbReference type="NCBI Taxonomy" id="762983"/>
    <lineage>
        <taxon>Bacteria</taxon>
        <taxon>Pseudomonadati</taxon>
        <taxon>Pseudomonadota</taxon>
        <taxon>Gammaproteobacteria</taxon>
        <taxon>Aeromonadales</taxon>
        <taxon>Succinivibrionaceae</taxon>
        <taxon>Succinatimonas</taxon>
    </lineage>
</organism>
<dbReference type="Proteomes" id="UP000018458">
    <property type="component" value="Unassembled WGS sequence"/>
</dbReference>
<accession>E8LJX9</accession>
<keyword evidence="2" id="KW-1185">Reference proteome</keyword>
<comment type="caution">
    <text evidence="1">The sequence shown here is derived from an EMBL/GenBank/DDBJ whole genome shotgun (WGS) entry which is preliminary data.</text>
</comment>
<evidence type="ECO:0000313" key="1">
    <source>
        <dbReference type="EMBL" id="EFY07181.1"/>
    </source>
</evidence>
<dbReference type="EMBL" id="AEVO01000049">
    <property type="protein sequence ID" value="EFY07181.1"/>
    <property type="molecule type" value="Genomic_DNA"/>
</dbReference>
<dbReference type="AlphaFoldDB" id="E8LJX9"/>